<comment type="subcellular location">
    <subcellularLocation>
        <location evidence="1">Endoplasmic reticulum membrane</location>
        <topology evidence="1">Multi-pass membrane protein</topology>
    </subcellularLocation>
</comment>
<evidence type="ECO:0000313" key="9">
    <source>
        <dbReference type="EMBL" id="RCK63981.1"/>
    </source>
</evidence>
<feature type="transmembrane region" description="Helical" evidence="8">
    <location>
        <begin position="88"/>
        <end position="109"/>
    </location>
</feature>
<evidence type="ECO:0000256" key="7">
    <source>
        <dbReference type="ARBA" id="ARBA00023136"/>
    </source>
</evidence>
<gene>
    <name evidence="9" type="primary">YFT2_1</name>
    <name evidence="9" type="ORF">Cantr_10603</name>
</gene>
<accession>A0A367YG22</accession>
<evidence type="ECO:0000256" key="2">
    <source>
        <dbReference type="ARBA" id="ARBA00022692"/>
    </source>
</evidence>
<name>A0A367YG22_9ASCO</name>
<evidence type="ECO:0000256" key="5">
    <source>
        <dbReference type="ARBA" id="ARBA00022989"/>
    </source>
</evidence>
<dbReference type="AlphaFoldDB" id="A0A367YG22"/>
<feature type="transmembrane region" description="Helical" evidence="8">
    <location>
        <begin position="148"/>
        <end position="169"/>
    </location>
</feature>
<protein>
    <submittedName>
        <fullName evidence="9">FIT family protein YFT2</fullName>
    </submittedName>
</protein>
<evidence type="ECO:0000256" key="4">
    <source>
        <dbReference type="ARBA" id="ARBA00022824"/>
    </source>
</evidence>
<dbReference type="GO" id="GO:0008654">
    <property type="term" value="P:phospholipid biosynthetic process"/>
    <property type="evidence" value="ECO:0007669"/>
    <property type="project" value="TreeGrafter"/>
</dbReference>
<dbReference type="EMBL" id="QLNQ01000023">
    <property type="protein sequence ID" value="RCK63981.1"/>
    <property type="molecule type" value="Genomic_DNA"/>
</dbReference>
<keyword evidence="7 8" id="KW-0472">Membrane</keyword>
<dbReference type="Pfam" id="PF10261">
    <property type="entry name" value="FIT"/>
    <property type="match status" value="1"/>
</dbReference>
<dbReference type="GO" id="GO:0019915">
    <property type="term" value="P:lipid storage"/>
    <property type="evidence" value="ECO:0007669"/>
    <property type="project" value="InterPro"/>
</dbReference>
<feature type="transmembrane region" description="Helical" evidence="8">
    <location>
        <begin position="57"/>
        <end position="76"/>
    </location>
</feature>
<dbReference type="OrthoDB" id="5579088at2759"/>
<keyword evidence="5 8" id="KW-1133">Transmembrane helix</keyword>
<dbReference type="PANTHER" id="PTHR23129">
    <property type="entry name" value="ACYL-COENZYME A DIPHOSPHATASE FITM2"/>
    <property type="match status" value="1"/>
</dbReference>
<keyword evidence="10" id="KW-1185">Reference proteome</keyword>
<dbReference type="GO" id="GO:0005789">
    <property type="term" value="C:endoplasmic reticulum membrane"/>
    <property type="evidence" value="ECO:0007669"/>
    <property type="project" value="UniProtKB-SubCell"/>
</dbReference>
<dbReference type="GO" id="GO:0034389">
    <property type="term" value="P:lipid droplet organization"/>
    <property type="evidence" value="ECO:0007669"/>
    <property type="project" value="TreeGrafter"/>
</dbReference>
<evidence type="ECO:0000256" key="6">
    <source>
        <dbReference type="ARBA" id="ARBA00023098"/>
    </source>
</evidence>
<keyword evidence="2 8" id="KW-0812">Transmembrane</keyword>
<evidence type="ECO:0000256" key="1">
    <source>
        <dbReference type="ARBA" id="ARBA00004477"/>
    </source>
</evidence>
<dbReference type="Proteomes" id="UP000253472">
    <property type="component" value="Unassembled WGS sequence"/>
</dbReference>
<evidence type="ECO:0000313" key="10">
    <source>
        <dbReference type="Proteomes" id="UP000253472"/>
    </source>
</evidence>
<organism evidence="9 10">
    <name type="scientific">Candida viswanathii</name>
    <dbReference type="NCBI Taxonomy" id="5486"/>
    <lineage>
        <taxon>Eukaryota</taxon>
        <taxon>Fungi</taxon>
        <taxon>Dikarya</taxon>
        <taxon>Ascomycota</taxon>
        <taxon>Saccharomycotina</taxon>
        <taxon>Pichiomycetes</taxon>
        <taxon>Debaryomycetaceae</taxon>
        <taxon>Candida/Lodderomyces clade</taxon>
        <taxon>Candida</taxon>
    </lineage>
</organism>
<feature type="transmembrane region" description="Helical" evidence="8">
    <location>
        <begin position="12"/>
        <end position="31"/>
    </location>
</feature>
<dbReference type="GO" id="GO:0010945">
    <property type="term" value="F:coenzyme A diphosphatase activity"/>
    <property type="evidence" value="ECO:0007669"/>
    <property type="project" value="InterPro"/>
</dbReference>
<reference evidence="9 10" key="1">
    <citation type="submission" date="2018-06" db="EMBL/GenBank/DDBJ databases">
        <title>Whole genome sequencing of Candida tropicalis (genome annotated by CSBL at Korea University).</title>
        <authorList>
            <person name="Ahn J."/>
        </authorList>
    </citation>
    <scope>NUCLEOTIDE SEQUENCE [LARGE SCALE GENOMIC DNA]</scope>
    <source>
        <strain evidence="9 10">ATCC 20962</strain>
    </source>
</reference>
<feature type="transmembrane region" description="Helical" evidence="8">
    <location>
        <begin position="203"/>
        <end position="221"/>
    </location>
</feature>
<keyword evidence="3" id="KW-0378">Hydrolase</keyword>
<dbReference type="PANTHER" id="PTHR23129:SF0">
    <property type="entry name" value="ACYL-COENZYME A DIPHOSPHATASE FITM2"/>
    <property type="match status" value="1"/>
</dbReference>
<comment type="caution">
    <text evidence="9">The sequence shown here is derived from an EMBL/GenBank/DDBJ whole genome shotgun (WGS) entry which is preliminary data.</text>
</comment>
<keyword evidence="4" id="KW-0256">Endoplasmic reticulum</keyword>
<dbReference type="InterPro" id="IPR019388">
    <property type="entry name" value="FIT"/>
</dbReference>
<evidence type="ECO:0000256" key="3">
    <source>
        <dbReference type="ARBA" id="ARBA00022801"/>
    </source>
</evidence>
<sequence>MRLTLKLTPYNFAYLVYPVVYVCSIPLTLLLKQYNGIIAHVFPVNFIELYIVSNHGYVWFSAVYWALAVTLGYFPGADKEVLTRYTKIYLVNTLWILVLLEWCFGSPIFERISVLAGATCSIEGIVREYECKDKGGVWNDPFDSSSHYTFLISSSLLVWYLIVTHVSWITDFLSSKVPDLEVGVAYTPLESELMQASSRYKTIRFAVEVVAVVLLVIWFISYLTTSIFFHTIPEKFVGLICGLFVPTLIEYI</sequence>
<keyword evidence="6" id="KW-0443">Lipid metabolism</keyword>
<proteinExistence type="predicted"/>
<evidence type="ECO:0000256" key="8">
    <source>
        <dbReference type="SAM" id="Phobius"/>
    </source>
</evidence>